<reference evidence="2 3" key="1">
    <citation type="journal article" date="2015" name="Environ. Microbiol.">
        <title>Genome analyses suggest the presence of polyploidy and recent human-driven expansions in eight global populations of the honeybee pathogen Nosema ceranae.</title>
        <authorList>
            <person name="Pelin A."/>
            <person name="Selman M."/>
            <person name="Aris-Brosou S."/>
            <person name="Farinelli L."/>
            <person name="Corradi N."/>
        </authorList>
    </citation>
    <scope>NUCLEOTIDE SEQUENCE [LARGE SCALE GENOMIC DNA]</scope>
    <source>
        <strain evidence="2 3">PA08 1199</strain>
    </source>
</reference>
<gene>
    <name evidence="2" type="ORF">AAJ76_201000342</name>
</gene>
<feature type="transmembrane region" description="Helical" evidence="1">
    <location>
        <begin position="18"/>
        <end position="36"/>
    </location>
</feature>
<evidence type="ECO:0000313" key="2">
    <source>
        <dbReference type="EMBL" id="KKO73855.1"/>
    </source>
</evidence>
<dbReference type="Proteomes" id="UP000034350">
    <property type="component" value="Unassembled WGS sequence"/>
</dbReference>
<dbReference type="RefSeq" id="XP_024329597.1">
    <property type="nucleotide sequence ID" value="XM_024474537.1"/>
</dbReference>
<protein>
    <submittedName>
        <fullName evidence="2">Uncharacterized protein</fullName>
    </submittedName>
</protein>
<proteinExistence type="predicted"/>
<accession>A0A0F9WAA4</accession>
<keyword evidence="1" id="KW-0812">Transmembrane</keyword>
<dbReference type="GeneID" id="36319461"/>
<sequence length="55" mass="6414">MTDNVNMHIIKEASRSNVLFDIKAFLCVFSIIFVYFNRSLSYTTKLLNVQVIKQV</sequence>
<evidence type="ECO:0000313" key="3">
    <source>
        <dbReference type="Proteomes" id="UP000034350"/>
    </source>
</evidence>
<name>A0A0F9WAA4_9MICR</name>
<dbReference type="VEuPathDB" id="MicrosporidiaDB:AAJ76_201000342"/>
<keyword evidence="3" id="KW-1185">Reference proteome</keyword>
<dbReference type="AlphaFoldDB" id="A0A0F9WAA4"/>
<organism evidence="2 3">
    <name type="scientific">Vairimorpha ceranae</name>
    <dbReference type="NCBI Taxonomy" id="40302"/>
    <lineage>
        <taxon>Eukaryota</taxon>
        <taxon>Fungi</taxon>
        <taxon>Fungi incertae sedis</taxon>
        <taxon>Microsporidia</taxon>
        <taxon>Nosematidae</taxon>
        <taxon>Vairimorpha</taxon>
    </lineage>
</organism>
<keyword evidence="1" id="KW-1133">Transmembrane helix</keyword>
<comment type="caution">
    <text evidence="2">The sequence shown here is derived from an EMBL/GenBank/DDBJ whole genome shotgun (WGS) entry which is preliminary data.</text>
</comment>
<dbReference type="EMBL" id="JPQZ01000201">
    <property type="protein sequence ID" value="KKO73855.1"/>
    <property type="molecule type" value="Genomic_DNA"/>
</dbReference>
<keyword evidence="1" id="KW-0472">Membrane</keyword>
<evidence type="ECO:0000256" key="1">
    <source>
        <dbReference type="SAM" id="Phobius"/>
    </source>
</evidence>